<accession>A0A1I1G746</accession>
<dbReference type="AlphaFoldDB" id="A0A1I1G746"/>
<sequence length="792" mass="89168">MAVKYTIPMRDDFDLLWRADIDMPGYSGDTIQLTGVGRTAMVAEWNGDVDEPYTPIISSKVTLQFYNEGNVDIVELQNLQDMEARVHVYRDNVLWWTGYVVPDGIQRNFRATPYPVQLVATDGLALLKDIPFNLPNNWPMPVGVSNRCPISFIRYVLYGANHLNQRLPLRWASEVKSVRYNDDFLFGTMEWGALGEAWNNPTLVEGGLDSSRSCMYILENMVKSIGARFFQFGGKWHLARINDITGGTYNWKELSTDTNTAPTLSEGTEDLTAGLNAVYYPFISEDHVITNKPALTDVVATYEHYQAENIIPNGGFDMVDTYYQIPFYWGFSDNPESAASFEAYDSLIPDNFGNSVQLSYPVTGTVDNRAIFTLIGGLPLDANLLFKRMTFGFTFMPLNGFPYQPYNPSDPDDPNANVINWDSHPLRVRMYYKAKDQQGVVRILYLNEYGYWQWEPDEGYLVQDSYNVTTGGGVRTHKISYSGYPKQGDVIRVFVDNSANILPDFLYEHSVTGTEQGDIDTMLSNFQAYLVSQGLVSATYSTTGPFSGYIQFTINDSFTATVHPSVTSGASTILPGNWIPISVNQMKIGDIASIVFQGKGGNSEILMPDPGLLDGHQSVDTGVLHIEFALLEGQRYVLDDVWIRVEENNDVYQSLNPGATRKSNRQNVSIGISTSFSGFFLSNYMTSYNKSNEEFLVTDGKHQSSLTGLLANAMMRFRYKPSQIFNGTIYTNGRDWKFHHMYMISALGNNLFLPMQSKYNIETCQVTLAVIEARDDENTFDEKHYASNDVIL</sequence>
<name>A0A1I1G746_9SPHI</name>
<dbReference type="RefSeq" id="WP_090972293.1">
    <property type="nucleotide sequence ID" value="NZ_FOLL01000004.1"/>
</dbReference>
<dbReference type="STRING" id="623281.SAMN05421747_10414"/>
<dbReference type="OrthoDB" id="795884at2"/>
<gene>
    <name evidence="1" type="ORF">SAMN05421747_10414</name>
</gene>
<protein>
    <submittedName>
        <fullName evidence="1">Uncharacterized protein</fullName>
    </submittedName>
</protein>
<evidence type="ECO:0000313" key="2">
    <source>
        <dbReference type="Proteomes" id="UP000199577"/>
    </source>
</evidence>
<reference evidence="2" key="1">
    <citation type="submission" date="2016-10" db="EMBL/GenBank/DDBJ databases">
        <authorList>
            <person name="Varghese N."/>
            <person name="Submissions S."/>
        </authorList>
    </citation>
    <scope>NUCLEOTIDE SEQUENCE [LARGE SCALE GENOMIC DNA]</scope>
    <source>
        <strain evidence="2">DSM 22900</strain>
    </source>
</reference>
<organism evidence="1 2">
    <name type="scientific">Parapedobacter composti</name>
    <dbReference type="NCBI Taxonomy" id="623281"/>
    <lineage>
        <taxon>Bacteria</taxon>
        <taxon>Pseudomonadati</taxon>
        <taxon>Bacteroidota</taxon>
        <taxon>Sphingobacteriia</taxon>
        <taxon>Sphingobacteriales</taxon>
        <taxon>Sphingobacteriaceae</taxon>
        <taxon>Parapedobacter</taxon>
    </lineage>
</organism>
<proteinExistence type="predicted"/>
<keyword evidence="2" id="KW-1185">Reference proteome</keyword>
<dbReference type="Proteomes" id="UP000199577">
    <property type="component" value="Unassembled WGS sequence"/>
</dbReference>
<dbReference type="EMBL" id="FOLL01000004">
    <property type="protein sequence ID" value="SFC07404.1"/>
    <property type="molecule type" value="Genomic_DNA"/>
</dbReference>
<evidence type="ECO:0000313" key="1">
    <source>
        <dbReference type="EMBL" id="SFC07404.1"/>
    </source>
</evidence>